<keyword evidence="2" id="KW-1185">Reference proteome</keyword>
<dbReference type="AlphaFoldDB" id="A0A401GQB7"/>
<protein>
    <submittedName>
        <fullName evidence="1">Uncharacterized protein</fullName>
    </submittedName>
</protein>
<dbReference type="Proteomes" id="UP000287166">
    <property type="component" value="Unassembled WGS sequence"/>
</dbReference>
<name>A0A401GQB7_9APHY</name>
<dbReference type="InParanoid" id="A0A401GQB7"/>
<reference evidence="1 2" key="1">
    <citation type="journal article" date="2018" name="Sci. Rep.">
        <title>Genome sequence of the cauliflower mushroom Sparassis crispa (Hanabiratake) and its association with beneficial usage.</title>
        <authorList>
            <person name="Kiyama R."/>
            <person name="Furutani Y."/>
            <person name="Kawaguchi K."/>
            <person name="Nakanishi T."/>
        </authorList>
    </citation>
    <scope>NUCLEOTIDE SEQUENCE [LARGE SCALE GENOMIC DNA]</scope>
</reference>
<evidence type="ECO:0000313" key="2">
    <source>
        <dbReference type="Proteomes" id="UP000287166"/>
    </source>
</evidence>
<dbReference type="RefSeq" id="XP_027615263.1">
    <property type="nucleotide sequence ID" value="XM_027759462.1"/>
</dbReference>
<evidence type="ECO:0000313" key="1">
    <source>
        <dbReference type="EMBL" id="GBE84350.1"/>
    </source>
</evidence>
<dbReference type="EMBL" id="BFAD01000006">
    <property type="protein sequence ID" value="GBE84350.1"/>
    <property type="molecule type" value="Genomic_DNA"/>
</dbReference>
<proteinExistence type="predicted"/>
<dbReference type="GeneID" id="38781267"/>
<sequence length="95" mass="10913">MINEPLGSSHRVPQRSLRFVASSLRLRRRDSQGALRVANRYASSPKSRRLSFRYLGRFIHVSQDYFVKDLVPIIVVRSATCSELSASDTEKQIYL</sequence>
<gene>
    <name evidence="1" type="ORF">SCP_0603280</name>
</gene>
<comment type="caution">
    <text evidence="1">The sequence shown here is derived from an EMBL/GenBank/DDBJ whole genome shotgun (WGS) entry which is preliminary data.</text>
</comment>
<organism evidence="1 2">
    <name type="scientific">Sparassis crispa</name>
    <dbReference type="NCBI Taxonomy" id="139825"/>
    <lineage>
        <taxon>Eukaryota</taxon>
        <taxon>Fungi</taxon>
        <taxon>Dikarya</taxon>
        <taxon>Basidiomycota</taxon>
        <taxon>Agaricomycotina</taxon>
        <taxon>Agaricomycetes</taxon>
        <taxon>Polyporales</taxon>
        <taxon>Sparassidaceae</taxon>
        <taxon>Sparassis</taxon>
    </lineage>
</organism>
<accession>A0A401GQB7</accession>